<dbReference type="PANTHER" id="PTHR32319">
    <property type="entry name" value="BACTERIAL HEMOLYSIN-LIKE PROTEIN"/>
    <property type="match status" value="1"/>
</dbReference>
<name>A0A6I2MEJ8_9BACI</name>
<dbReference type="InterPro" id="IPR002942">
    <property type="entry name" value="S4_RNA-bd"/>
</dbReference>
<dbReference type="SUPFAM" id="SSF53335">
    <property type="entry name" value="S-adenosyl-L-methionine-dependent methyltransferases"/>
    <property type="match status" value="1"/>
</dbReference>
<dbReference type="AlphaFoldDB" id="A0A6I2MEJ8"/>
<protein>
    <submittedName>
        <fullName evidence="5">TlyA family rRNA (Cytidine-2'-O)-methyltransferase</fullName>
    </submittedName>
</protein>
<evidence type="ECO:0000313" key="6">
    <source>
        <dbReference type="Proteomes" id="UP000441585"/>
    </source>
</evidence>
<dbReference type="Gene3D" id="3.10.290.10">
    <property type="entry name" value="RNA-binding S4 domain"/>
    <property type="match status" value="1"/>
</dbReference>
<dbReference type="NCBIfam" id="TIGR00478">
    <property type="entry name" value="tly"/>
    <property type="match status" value="1"/>
</dbReference>
<proteinExistence type="inferred from homology"/>
<dbReference type="PIRSF" id="PIRSF005578">
    <property type="entry name" value="TlyA"/>
    <property type="match status" value="1"/>
</dbReference>
<dbReference type="CDD" id="cd00165">
    <property type="entry name" value="S4"/>
    <property type="match status" value="1"/>
</dbReference>
<dbReference type="Pfam" id="PF01728">
    <property type="entry name" value="FtsJ"/>
    <property type="match status" value="1"/>
</dbReference>
<comment type="similarity">
    <text evidence="2">Belongs to the TlyA family.</text>
</comment>
<dbReference type="SMART" id="SM00363">
    <property type="entry name" value="S4"/>
    <property type="match status" value="1"/>
</dbReference>
<evidence type="ECO:0000259" key="4">
    <source>
        <dbReference type="SMART" id="SM00363"/>
    </source>
</evidence>
<dbReference type="GO" id="GO:0032259">
    <property type="term" value="P:methylation"/>
    <property type="evidence" value="ECO:0007669"/>
    <property type="project" value="UniProtKB-KW"/>
</dbReference>
<evidence type="ECO:0000256" key="1">
    <source>
        <dbReference type="ARBA" id="ARBA00022884"/>
    </source>
</evidence>
<gene>
    <name evidence="5" type="ORF">GJU41_16800</name>
</gene>
<dbReference type="SUPFAM" id="SSF55174">
    <property type="entry name" value="Alpha-L RNA-binding motif"/>
    <property type="match status" value="1"/>
</dbReference>
<dbReference type="PANTHER" id="PTHR32319:SF0">
    <property type="entry name" value="BACTERIAL HEMOLYSIN-LIKE PROTEIN"/>
    <property type="match status" value="1"/>
</dbReference>
<evidence type="ECO:0000313" key="5">
    <source>
        <dbReference type="EMBL" id="MRX55622.1"/>
    </source>
</evidence>
<organism evidence="5 6">
    <name type="scientific">Metabacillus idriensis</name>
    <dbReference type="NCBI Taxonomy" id="324768"/>
    <lineage>
        <taxon>Bacteria</taxon>
        <taxon>Bacillati</taxon>
        <taxon>Bacillota</taxon>
        <taxon>Bacilli</taxon>
        <taxon>Bacillales</taxon>
        <taxon>Bacillaceae</taxon>
        <taxon>Metabacillus</taxon>
    </lineage>
</organism>
<feature type="domain" description="RNA-binding S4" evidence="4">
    <location>
        <begin position="6"/>
        <end position="71"/>
    </location>
</feature>
<dbReference type="GO" id="GO:0003723">
    <property type="term" value="F:RNA binding"/>
    <property type="evidence" value="ECO:0007669"/>
    <property type="project" value="UniProtKB-KW"/>
</dbReference>
<dbReference type="InterPro" id="IPR036986">
    <property type="entry name" value="S4_RNA-bd_sf"/>
</dbReference>
<evidence type="ECO:0000256" key="2">
    <source>
        <dbReference type="ARBA" id="ARBA00029460"/>
    </source>
</evidence>
<sequence length="280" mass="31050">MSSKKERIDILLVERGLIETREKAKRAIMAGLVYANEERVEKPGEKVDPALNLTIKGNMLRYVSRGGLKLEKALKEFDLSVENKILLDIGSSTGGFTDCALQNGAKLSYALDVGYNQLAWKLRQDERVVVMERTNFRYSTPADFSEGLPEIASIDVSFISLKLILPALKKILVAGGDCIALVKPQFEAGRELVGKKGIVREPKTHKLVLEYITDFALKEGYDCCNLSFSPITGGDGNIEFLLHLLWNGSDAPGSMRFPDTIDSVVEKAHNELKSKKSEQE</sequence>
<dbReference type="InterPro" id="IPR029063">
    <property type="entry name" value="SAM-dependent_MTases_sf"/>
</dbReference>
<comment type="caution">
    <text evidence="5">The sequence shown here is derived from an EMBL/GenBank/DDBJ whole genome shotgun (WGS) entry which is preliminary data.</text>
</comment>
<dbReference type="InterPro" id="IPR002877">
    <property type="entry name" value="RNA_MeTrfase_FtsJ_dom"/>
</dbReference>
<dbReference type="RefSeq" id="WP_070876666.1">
    <property type="nucleotide sequence ID" value="NZ_CAJFZX010000001.1"/>
</dbReference>
<keyword evidence="5" id="KW-0489">Methyltransferase</keyword>
<dbReference type="PROSITE" id="PS50889">
    <property type="entry name" value="S4"/>
    <property type="match status" value="1"/>
</dbReference>
<dbReference type="GO" id="GO:0008168">
    <property type="term" value="F:methyltransferase activity"/>
    <property type="evidence" value="ECO:0007669"/>
    <property type="project" value="UniProtKB-KW"/>
</dbReference>
<reference evidence="5 6" key="1">
    <citation type="submission" date="2019-11" db="EMBL/GenBank/DDBJ databases">
        <title>Bacillus idriensis genome.</title>
        <authorList>
            <person name="Konopka E.N."/>
            <person name="Newman J.D."/>
        </authorList>
    </citation>
    <scope>NUCLEOTIDE SEQUENCE [LARGE SCALE GENOMIC DNA]</scope>
    <source>
        <strain evidence="5 6">DSM 19097</strain>
    </source>
</reference>
<dbReference type="Proteomes" id="UP000441585">
    <property type="component" value="Unassembled WGS sequence"/>
</dbReference>
<evidence type="ECO:0000256" key="3">
    <source>
        <dbReference type="PROSITE-ProRule" id="PRU00182"/>
    </source>
</evidence>
<keyword evidence="1 3" id="KW-0694">RNA-binding</keyword>
<dbReference type="Pfam" id="PF01479">
    <property type="entry name" value="S4"/>
    <property type="match status" value="1"/>
</dbReference>
<keyword evidence="5" id="KW-0808">Transferase</keyword>
<dbReference type="EMBL" id="WKKF01000005">
    <property type="protein sequence ID" value="MRX55622.1"/>
    <property type="molecule type" value="Genomic_DNA"/>
</dbReference>
<accession>A0A6I2MEJ8</accession>
<dbReference type="Gene3D" id="3.40.50.150">
    <property type="entry name" value="Vaccinia Virus protein VP39"/>
    <property type="match status" value="1"/>
</dbReference>
<dbReference type="InterPro" id="IPR004538">
    <property type="entry name" value="Hemolysin_A/TlyA"/>
</dbReference>
<keyword evidence="6" id="KW-1185">Reference proteome</keyword>
<dbReference type="InterPro" id="IPR047048">
    <property type="entry name" value="TlyA"/>
</dbReference>